<protein>
    <recommendedName>
        <fullName evidence="2">DUF8039 domain-containing protein</fullName>
    </recommendedName>
</protein>
<name>A0A3L6SZ34_PANMI</name>
<evidence type="ECO:0000313" key="4">
    <source>
        <dbReference type="Proteomes" id="UP000275267"/>
    </source>
</evidence>
<feature type="compositionally biased region" description="Basic and acidic residues" evidence="1">
    <location>
        <begin position="78"/>
        <end position="97"/>
    </location>
</feature>
<dbReference type="Pfam" id="PF26133">
    <property type="entry name" value="DUF8039"/>
    <property type="match status" value="1"/>
</dbReference>
<dbReference type="AlphaFoldDB" id="A0A3L6SZ34"/>
<dbReference type="InterPro" id="IPR058352">
    <property type="entry name" value="DUF8039"/>
</dbReference>
<dbReference type="EMBL" id="PQIB02000003">
    <property type="protein sequence ID" value="RLN28936.1"/>
    <property type="molecule type" value="Genomic_DNA"/>
</dbReference>
<feature type="region of interest" description="Disordered" evidence="1">
    <location>
        <begin position="54"/>
        <end position="122"/>
    </location>
</feature>
<feature type="domain" description="DUF8039" evidence="2">
    <location>
        <begin position="262"/>
        <end position="341"/>
    </location>
</feature>
<gene>
    <name evidence="3" type="ORF">C2845_PM05G13560</name>
</gene>
<proteinExistence type="predicted"/>
<dbReference type="PANTHER" id="PTHR33018:SF34">
    <property type="entry name" value="OS02G0472350 PROTEIN"/>
    <property type="match status" value="1"/>
</dbReference>
<dbReference type="OrthoDB" id="1436528at2759"/>
<accession>A0A3L6SZ34</accession>
<sequence length="341" mass="38814">MKEIASLQRRFKAHFRAYFVRQDELPFEKHPFLKPEDREWFVETTNSRFFEQVSQEMKDKRAKHNKPHKTGRKGYYGKRKEWQEEDEKLAAEGKENPWEQYPGRSRPYLRARSGKTTSGSGEITFSSPLVAEVADKMKRIAAQASYGSFTRVRENDVLTKALENPDHRGWVRGVSSSVGWGKGFGEEFAGMYWKKKRRRSDADKEEIVGEAITRVMELLRVAGVHIPDGLCITQAGHKSSCEEEPHVNAEYNIEPPPPEPDTIDLLIEPTKCSLLDGSGYDMELALATIYPKQETCHTVPVQNGYAVVQPTNVWANARHINLPIPVGDEITTLGDALLQRI</sequence>
<evidence type="ECO:0000313" key="3">
    <source>
        <dbReference type="EMBL" id="RLN28936.1"/>
    </source>
</evidence>
<comment type="caution">
    <text evidence="3">The sequence shown here is derived from an EMBL/GenBank/DDBJ whole genome shotgun (WGS) entry which is preliminary data.</text>
</comment>
<evidence type="ECO:0000259" key="2">
    <source>
        <dbReference type="Pfam" id="PF26133"/>
    </source>
</evidence>
<evidence type="ECO:0000256" key="1">
    <source>
        <dbReference type="SAM" id="MobiDB-lite"/>
    </source>
</evidence>
<dbReference type="Proteomes" id="UP000275267">
    <property type="component" value="Unassembled WGS sequence"/>
</dbReference>
<organism evidence="3 4">
    <name type="scientific">Panicum miliaceum</name>
    <name type="common">Proso millet</name>
    <name type="synonym">Broomcorn millet</name>
    <dbReference type="NCBI Taxonomy" id="4540"/>
    <lineage>
        <taxon>Eukaryota</taxon>
        <taxon>Viridiplantae</taxon>
        <taxon>Streptophyta</taxon>
        <taxon>Embryophyta</taxon>
        <taxon>Tracheophyta</taxon>
        <taxon>Spermatophyta</taxon>
        <taxon>Magnoliopsida</taxon>
        <taxon>Liliopsida</taxon>
        <taxon>Poales</taxon>
        <taxon>Poaceae</taxon>
        <taxon>PACMAD clade</taxon>
        <taxon>Panicoideae</taxon>
        <taxon>Panicodae</taxon>
        <taxon>Paniceae</taxon>
        <taxon>Panicinae</taxon>
        <taxon>Panicum</taxon>
        <taxon>Panicum sect. Panicum</taxon>
    </lineage>
</organism>
<keyword evidence="4" id="KW-1185">Reference proteome</keyword>
<dbReference type="PANTHER" id="PTHR33018">
    <property type="entry name" value="OS10G0338966 PROTEIN-RELATED"/>
    <property type="match status" value="1"/>
</dbReference>
<feature type="compositionally biased region" description="Basic residues" evidence="1">
    <location>
        <begin position="60"/>
        <end position="77"/>
    </location>
</feature>
<reference evidence="4" key="1">
    <citation type="journal article" date="2019" name="Nat. Commun.">
        <title>The genome of broomcorn millet.</title>
        <authorList>
            <person name="Zou C."/>
            <person name="Miki D."/>
            <person name="Li D."/>
            <person name="Tang Q."/>
            <person name="Xiao L."/>
            <person name="Rajput S."/>
            <person name="Deng P."/>
            <person name="Jia W."/>
            <person name="Huang R."/>
            <person name="Zhang M."/>
            <person name="Sun Y."/>
            <person name="Hu J."/>
            <person name="Fu X."/>
            <person name="Schnable P.S."/>
            <person name="Li F."/>
            <person name="Zhang H."/>
            <person name="Feng B."/>
            <person name="Zhu X."/>
            <person name="Liu R."/>
            <person name="Schnable J.C."/>
            <person name="Zhu J.-K."/>
            <person name="Zhang H."/>
        </authorList>
    </citation>
    <scope>NUCLEOTIDE SEQUENCE [LARGE SCALE GENOMIC DNA]</scope>
</reference>